<dbReference type="EMBL" id="JADOUA010000001">
    <property type="protein sequence ID" value="MBG6090201.1"/>
    <property type="molecule type" value="Genomic_DNA"/>
</dbReference>
<organism evidence="2 3">
    <name type="scientific">Actinomadura viridis</name>
    <dbReference type="NCBI Taxonomy" id="58110"/>
    <lineage>
        <taxon>Bacteria</taxon>
        <taxon>Bacillati</taxon>
        <taxon>Actinomycetota</taxon>
        <taxon>Actinomycetes</taxon>
        <taxon>Streptosporangiales</taxon>
        <taxon>Thermomonosporaceae</taxon>
        <taxon>Actinomadura</taxon>
    </lineage>
</organism>
<feature type="compositionally biased region" description="Low complexity" evidence="1">
    <location>
        <begin position="28"/>
        <end position="39"/>
    </location>
</feature>
<feature type="region of interest" description="Disordered" evidence="1">
    <location>
        <begin position="11"/>
        <end position="39"/>
    </location>
</feature>
<dbReference type="RefSeq" id="WP_197012696.1">
    <property type="nucleotide sequence ID" value="NZ_BAABES010000021.1"/>
</dbReference>
<keyword evidence="3" id="KW-1185">Reference proteome</keyword>
<gene>
    <name evidence="2" type="ORF">IW256_004314</name>
</gene>
<feature type="region of interest" description="Disordered" evidence="1">
    <location>
        <begin position="79"/>
        <end position="100"/>
    </location>
</feature>
<evidence type="ECO:0000313" key="3">
    <source>
        <dbReference type="Proteomes" id="UP000614047"/>
    </source>
</evidence>
<evidence type="ECO:0000313" key="2">
    <source>
        <dbReference type="EMBL" id="MBG6090201.1"/>
    </source>
</evidence>
<comment type="caution">
    <text evidence="2">The sequence shown here is derived from an EMBL/GenBank/DDBJ whole genome shotgun (WGS) entry which is preliminary data.</text>
</comment>
<proteinExistence type="predicted"/>
<dbReference type="Proteomes" id="UP000614047">
    <property type="component" value="Unassembled WGS sequence"/>
</dbReference>
<protein>
    <submittedName>
        <fullName evidence="2">Uncharacterized protein</fullName>
    </submittedName>
</protein>
<evidence type="ECO:0000256" key="1">
    <source>
        <dbReference type="SAM" id="MobiDB-lite"/>
    </source>
</evidence>
<sequence length="100" mass="11006">MDLLEDLHMAGDRRALQSGQPRQRVVDPPVAGRPGTAAGTAVRAVVGSVRSRRLRRLPRDLVGYHVHLPEGPIAPRESLRAQSERYRPFTTSLSTERGTA</sequence>
<feature type="compositionally biased region" description="Polar residues" evidence="1">
    <location>
        <begin position="89"/>
        <end position="100"/>
    </location>
</feature>
<name>A0A931GP41_9ACTN</name>
<reference evidence="2" key="1">
    <citation type="submission" date="2020-11" db="EMBL/GenBank/DDBJ databases">
        <title>Sequencing the genomes of 1000 actinobacteria strains.</title>
        <authorList>
            <person name="Klenk H.-P."/>
        </authorList>
    </citation>
    <scope>NUCLEOTIDE SEQUENCE</scope>
    <source>
        <strain evidence="2">DSM 43175</strain>
    </source>
</reference>
<accession>A0A931GP41</accession>
<dbReference type="AlphaFoldDB" id="A0A931GP41"/>